<organism evidence="2 3">
    <name type="scientific">Natronobacterium texcoconense</name>
    <dbReference type="NCBI Taxonomy" id="1095778"/>
    <lineage>
        <taxon>Archaea</taxon>
        <taxon>Methanobacteriati</taxon>
        <taxon>Methanobacteriota</taxon>
        <taxon>Stenosarchaea group</taxon>
        <taxon>Halobacteria</taxon>
        <taxon>Halobacteriales</taxon>
        <taxon>Natrialbaceae</taxon>
        <taxon>Natronobacterium</taxon>
    </lineage>
</organism>
<dbReference type="GO" id="GO:0008757">
    <property type="term" value="F:S-adenosylmethionine-dependent methyltransferase activity"/>
    <property type="evidence" value="ECO:0007669"/>
    <property type="project" value="InterPro"/>
</dbReference>
<evidence type="ECO:0000313" key="3">
    <source>
        <dbReference type="Proteomes" id="UP000198848"/>
    </source>
</evidence>
<name>A0A1H1HWS5_NATTX</name>
<dbReference type="InterPro" id="IPR029063">
    <property type="entry name" value="SAM-dependent_MTases_sf"/>
</dbReference>
<evidence type="ECO:0000259" key="1">
    <source>
        <dbReference type="Pfam" id="PF08241"/>
    </source>
</evidence>
<dbReference type="SUPFAM" id="SSF53335">
    <property type="entry name" value="S-adenosyl-L-methionine-dependent methyltransferases"/>
    <property type="match status" value="1"/>
</dbReference>
<keyword evidence="2" id="KW-0808">Transferase</keyword>
<dbReference type="InterPro" id="IPR050508">
    <property type="entry name" value="Methyltransf_Superfamily"/>
</dbReference>
<dbReference type="InterPro" id="IPR013216">
    <property type="entry name" value="Methyltransf_11"/>
</dbReference>
<reference evidence="3" key="1">
    <citation type="submission" date="2016-10" db="EMBL/GenBank/DDBJ databases">
        <authorList>
            <person name="Varghese N."/>
            <person name="Submissions S."/>
        </authorList>
    </citation>
    <scope>NUCLEOTIDE SEQUENCE [LARGE SCALE GENOMIC DNA]</scope>
    <source>
        <strain evidence="3">DSM 24767</strain>
    </source>
</reference>
<dbReference type="CDD" id="cd02440">
    <property type="entry name" value="AdoMet_MTases"/>
    <property type="match status" value="1"/>
</dbReference>
<dbReference type="AlphaFoldDB" id="A0A1H1HWS5"/>
<keyword evidence="3" id="KW-1185">Reference proteome</keyword>
<feature type="domain" description="Methyltransferase type 11" evidence="1">
    <location>
        <begin position="44"/>
        <end position="137"/>
    </location>
</feature>
<keyword evidence="2" id="KW-0489">Methyltransferase</keyword>
<dbReference type="Pfam" id="PF08241">
    <property type="entry name" value="Methyltransf_11"/>
    <property type="match status" value="1"/>
</dbReference>
<evidence type="ECO:0000313" key="2">
    <source>
        <dbReference type="EMBL" id="SDR29907.1"/>
    </source>
</evidence>
<dbReference type="GO" id="GO:0032259">
    <property type="term" value="P:methylation"/>
    <property type="evidence" value="ECO:0007669"/>
    <property type="project" value="UniProtKB-KW"/>
</dbReference>
<dbReference type="STRING" id="1095778.SAMN04489842_3115"/>
<proteinExistence type="predicted"/>
<protein>
    <submittedName>
        <fullName evidence="2">Methyltransferase domain-containing protein</fullName>
    </submittedName>
</protein>
<dbReference type="Proteomes" id="UP000198848">
    <property type="component" value="Unassembled WGS sequence"/>
</dbReference>
<dbReference type="PANTHER" id="PTHR42912">
    <property type="entry name" value="METHYLTRANSFERASE"/>
    <property type="match status" value="1"/>
</dbReference>
<gene>
    <name evidence="2" type="ORF">SAMN04489842_3115</name>
</gene>
<dbReference type="EMBL" id="FNLC01000003">
    <property type="protein sequence ID" value="SDR29907.1"/>
    <property type="molecule type" value="Genomic_DNA"/>
</dbReference>
<sequence length="219" mass="24284">MSLEEIREAYAECAPWMERLDWLDRRLTGRYRRELFGDASGQVLDVACGTGVNFPYLPSDVEVVGIDISPEMLARAQDRLEGLAVDGTVRRMDAQNLAFDDDSFDTVISSLSTCTFPEPVAALEEMDRVCKPGGQILLFEHGRSDVGPLARFQDWYADAHYATAGCRWNQEPLELVLQSGLSIREAETRALGIVTLVDARPSQESVVDTVRARLSSPEG</sequence>
<dbReference type="Gene3D" id="3.40.50.150">
    <property type="entry name" value="Vaccinia Virus protein VP39"/>
    <property type="match status" value="1"/>
</dbReference>
<accession>A0A1H1HWS5</accession>
<dbReference type="PANTHER" id="PTHR42912:SF96">
    <property type="entry name" value="METHYLTRANSFERASE DOMAIN-CONTAINING PROTEIN"/>
    <property type="match status" value="1"/>
</dbReference>